<keyword evidence="11" id="KW-0560">Oxidoreductase</keyword>
<accession>A0A6J1PHB0</accession>
<dbReference type="Pfam" id="PF05222">
    <property type="entry name" value="AlaDh_PNT_N"/>
    <property type="match status" value="1"/>
</dbReference>
<dbReference type="EC" id="1.5.1.8" evidence="6"/>
<comment type="catalytic activity">
    <reaction evidence="17">
        <text>L-saccharopine + NAD(+) + H2O = (S)-2-amino-6-oxohexanoate + L-glutamate + NADH + H(+)</text>
        <dbReference type="Rhea" id="RHEA:24520"/>
        <dbReference type="ChEBI" id="CHEBI:15377"/>
        <dbReference type="ChEBI" id="CHEBI:15378"/>
        <dbReference type="ChEBI" id="CHEBI:29985"/>
        <dbReference type="ChEBI" id="CHEBI:57540"/>
        <dbReference type="ChEBI" id="CHEBI:57945"/>
        <dbReference type="ChEBI" id="CHEBI:57951"/>
        <dbReference type="ChEBI" id="CHEBI:58321"/>
        <dbReference type="EC" id="1.5.1.9"/>
    </reaction>
    <physiologicalReaction direction="left-to-right" evidence="17">
        <dbReference type="Rhea" id="RHEA:24521"/>
    </physiologicalReaction>
</comment>
<dbReference type="FunFam" id="1.10.1870.10:FF:000001">
    <property type="entry name" value="Alpha-aminoadipic semialdehyde synthase, mitochondrial"/>
    <property type="match status" value="1"/>
</dbReference>
<dbReference type="PANTHER" id="PTHR11133">
    <property type="entry name" value="SACCHAROPINE DEHYDROGENASE"/>
    <property type="match status" value="1"/>
</dbReference>
<dbReference type="OrthoDB" id="10059875at2759"/>
<dbReference type="Gene3D" id="3.40.50.720">
    <property type="entry name" value="NAD(P)-binding Rossmann-like Domain"/>
    <property type="match status" value="2"/>
</dbReference>
<dbReference type="SMART" id="SM01003">
    <property type="entry name" value="AlaDh_PNT_N"/>
    <property type="match status" value="1"/>
</dbReference>
<evidence type="ECO:0000256" key="5">
    <source>
        <dbReference type="ARBA" id="ARBA00011881"/>
    </source>
</evidence>
<comment type="subcellular location">
    <subcellularLocation>
        <location evidence="1">Mitochondrion</location>
    </subcellularLocation>
</comment>
<dbReference type="PANTHER" id="PTHR11133:SF22">
    <property type="entry name" value="ALPHA-AMINOADIPIC SEMIALDEHYDE SYNTHASE, MITOCHONDRIAL"/>
    <property type="match status" value="1"/>
</dbReference>
<proteinExistence type="inferred from homology"/>
<keyword evidence="10" id="KW-0007">Acetylation</keyword>
<feature type="domain" description="Alanine dehydrogenase/pyridine nucleotide transhydrogenase N-terminal" evidence="22">
    <location>
        <begin position="40"/>
        <end position="170"/>
    </location>
</feature>
<evidence type="ECO:0000313" key="23">
    <source>
        <dbReference type="Proteomes" id="UP000504618"/>
    </source>
</evidence>
<dbReference type="InterPro" id="IPR032095">
    <property type="entry name" value="Sacchrp_dh-like_C"/>
</dbReference>
<dbReference type="UniPathway" id="UPA00868">
    <property type="reaction ID" value="UER00835"/>
</dbReference>
<evidence type="ECO:0000256" key="17">
    <source>
        <dbReference type="ARBA" id="ARBA00051926"/>
    </source>
</evidence>
<dbReference type="GO" id="GO:0019878">
    <property type="term" value="P:lysine biosynthetic process via aminoadipic acid"/>
    <property type="evidence" value="ECO:0007669"/>
    <property type="project" value="TreeGrafter"/>
</dbReference>
<evidence type="ECO:0000256" key="13">
    <source>
        <dbReference type="ARBA" id="ARBA00023128"/>
    </source>
</evidence>
<dbReference type="Pfam" id="PF16653">
    <property type="entry name" value="Sacchrp_dh_C"/>
    <property type="match status" value="1"/>
</dbReference>
<evidence type="ECO:0000256" key="4">
    <source>
        <dbReference type="ARBA" id="ARBA00005624"/>
    </source>
</evidence>
<evidence type="ECO:0000256" key="7">
    <source>
        <dbReference type="ARBA" id="ARBA00012849"/>
    </source>
</evidence>
<evidence type="ECO:0000256" key="19">
    <source>
        <dbReference type="ARBA" id="ARBA00072416"/>
    </source>
</evidence>
<dbReference type="SMART" id="SM01002">
    <property type="entry name" value="AlaDh_PNT_C"/>
    <property type="match status" value="1"/>
</dbReference>
<dbReference type="CDD" id="cd12189">
    <property type="entry name" value="LKR_SDH_like"/>
    <property type="match status" value="1"/>
</dbReference>
<evidence type="ECO:0000259" key="21">
    <source>
        <dbReference type="SMART" id="SM01002"/>
    </source>
</evidence>
<feature type="domain" description="Alanine dehydrogenase/pyridine nucleotide transhydrogenase NAD(H)-binding" evidence="21">
    <location>
        <begin position="210"/>
        <end position="413"/>
    </location>
</feature>
<evidence type="ECO:0000256" key="3">
    <source>
        <dbReference type="ARBA" id="ARBA00004720"/>
    </source>
</evidence>
<dbReference type="InterPro" id="IPR051168">
    <property type="entry name" value="AASS"/>
</dbReference>
<dbReference type="SUPFAM" id="SSF52283">
    <property type="entry name" value="Formate/glycerate dehydrogenase catalytic domain-like"/>
    <property type="match status" value="1"/>
</dbReference>
<dbReference type="Gene3D" id="3.30.360.10">
    <property type="entry name" value="Dihydrodipicolinate Reductase, domain 2"/>
    <property type="match status" value="1"/>
</dbReference>
<dbReference type="GO" id="GO:0047131">
    <property type="term" value="F:saccharopine dehydrogenase (NAD+, L-glutamate-forming) activity"/>
    <property type="evidence" value="ECO:0007669"/>
    <property type="project" value="UniProtKB-EC"/>
</dbReference>
<dbReference type="FunFam" id="3.40.50.720:FF:000072">
    <property type="entry name" value="Saccharopine dehydrogenase [NADP(+), L-glutamate-forming]"/>
    <property type="match status" value="1"/>
</dbReference>
<evidence type="ECO:0000256" key="2">
    <source>
        <dbReference type="ARBA" id="ARBA00004682"/>
    </source>
</evidence>
<protein>
    <recommendedName>
        <fullName evidence="19">Alpha-aminoadipic semialdehyde synthase, mitochondrial</fullName>
        <ecNumber evidence="6">1.5.1.8</ecNumber>
        <ecNumber evidence="7">1.5.1.9</ecNumber>
    </recommendedName>
    <alternativeName>
        <fullName evidence="20">LKR/SDH</fullName>
    </alternativeName>
</protein>
<evidence type="ECO:0000259" key="22">
    <source>
        <dbReference type="SMART" id="SM01003"/>
    </source>
</evidence>
<comment type="pathway">
    <text evidence="3">Amino-acid degradation; L-lysine degradation via saccharopine pathway; glutaryl-CoA from L-lysine: step 2/6.</text>
</comment>
<evidence type="ECO:0000256" key="16">
    <source>
        <dbReference type="ARBA" id="ARBA00051738"/>
    </source>
</evidence>
<dbReference type="InterPro" id="IPR036291">
    <property type="entry name" value="NAD(P)-bd_dom_sf"/>
</dbReference>
<dbReference type="AlphaFoldDB" id="A0A6J1PHB0"/>
<dbReference type="GeneID" id="112452772"/>
<comment type="similarity">
    <text evidence="4">In the N-terminal section; belongs to the AlaDH/PNT family.</text>
</comment>
<evidence type="ECO:0000256" key="8">
    <source>
        <dbReference type="ARBA" id="ARBA00022857"/>
    </source>
</evidence>
<evidence type="ECO:0000313" key="24">
    <source>
        <dbReference type="RefSeq" id="XP_024868934.1"/>
    </source>
</evidence>
<dbReference type="CTD" id="34064"/>
<keyword evidence="12" id="KW-0520">NAD</keyword>
<comment type="pathway">
    <text evidence="2">Amino-acid degradation; L-lysine degradation via saccharopine pathway; glutaryl-CoA from L-lysine: step 1/6.</text>
</comment>
<evidence type="ECO:0000256" key="11">
    <source>
        <dbReference type="ARBA" id="ARBA00023002"/>
    </source>
</evidence>
<evidence type="ECO:0000256" key="18">
    <source>
        <dbReference type="ARBA" id="ARBA00055923"/>
    </source>
</evidence>
<comment type="catalytic activity">
    <reaction evidence="16">
        <text>L-saccharopine + NADP(+) + H2O = L-lysine + 2-oxoglutarate + NADPH + H(+)</text>
        <dbReference type="Rhea" id="RHEA:19373"/>
        <dbReference type="ChEBI" id="CHEBI:15377"/>
        <dbReference type="ChEBI" id="CHEBI:15378"/>
        <dbReference type="ChEBI" id="CHEBI:16810"/>
        <dbReference type="ChEBI" id="CHEBI:32551"/>
        <dbReference type="ChEBI" id="CHEBI:57783"/>
        <dbReference type="ChEBI" id="CHEBI:57951"/>
        <dbReference type="ChEBI" id="CHEBI:58349"/>
        <dbReference type="EC" id="1.5.1.8"/>
    </reaction>
    <physiologicalReaction direction="right-to-left" evidence="16">
        <dbReference type="Rhea" id="RHEA:19375"/>
    </physiologicalReaction>
</comment>
<dbReference type="GO" id="GO:0005739">
    <property type="term" value="C:mitochondrion"/>
    <property type="evidence" value="ECO:0007669"/>
    <property type="project" value="UniProtKB-SubCell"/>
</dbReference>
<dbReference type="RefSeq" id="XP_024868934.1">
    <property type="nucleotide sequence ID" value="XM_025013166.1"/>
</dbReference>
<dbReference type="FunFam" id="3.30.360.10:FF:000008">
    <property type="entry name" value="Alpha-aminoadipic semialdehyde synthase, mitochondrial"/>
    <property type="match status" value="1"/>
</dbReference>
<evidence type="ECO:0000256" key="10">
    <source>
        <dbReference type="ARBA" id="ARBA00022990"/>
    </source>
</evidence>
<evidence type="ECO:0000256" key="1">
    <source>
        <dbReference type="ARBA" id="ARBA00004173"/>
    </source>
</evidence>
<reference evidence="24" key="1">
    <citation type="submission" date="2025-08" db="UniProtKB">
        <authorList>
            <consortium name="RefSeq"/>
        </authorList>
    </citation>
    <scope>IDENTIFICATION</scope>
    <source>
        <tissue evidence="24">Whole body</tissue>
    </source>
</reference>
<sequence>MRVLGLIKAGRESRRLLTAATRVVTHNARCISNLKGKVIAIRREDQSVWERRAPLAPANVRRLVRSGVKVIVQPSNRRAYPAQAYQAAGALLQEDISSASVIFGVKQVPVDQLIPNKTYCLFSHTIKAQESNMPLLDAILEKNIRLLDYEKLTDADGQRVVAFGKYAGVAGMVNILHGLGLRLLALGHHTPFMHIGPAHNYRDSAMARQAIRGAGYEIALGAMPKSIGPLTFVFTGSGNVSQGGQEVFQELPHEYVPPEMLRKVAEHGDTTKIYGCEVRRRHHLKRKEGGGFDPEEYDQHPELYISTFSKKIAPYASVIINGIYWAVDSPKLLTIPDAKYLLRPANTPWLPISVGAPALPHRMLGICDISADPGGSIEFMNECTTIDTPFCLYDADRNKDTKSFKGPGVLVCSIDNMPTQLPKESTDFFGNLLYPYALDIINITELRFCLSMPTCQQVVVLGAGYVSAPLVEYLHRDKNIRLVVASQLKDEADALANRFPGVEPVFLNVLDRPDTLHDVIKSANVVVSLLPYSLHHVIAKACIETKNHLVTASYMNDDVKALHEEAQEAGVTVLNEVGLDPGIDHFLAIECFDDVRQAGGKIESFVSWCGGLPAPECSSNPLRYKFSWSPRGALLNTLAPAKYLHEGQEVEIAGGGDLMSTVQDLDFLPGFALEGFPNRDSTMYRDYYGLQNASTVLRGTLRFKGFSDTILGLQLLGLIDPNPHPILHPNGPDITWRVLACNLLGLANDSIFYENLKQKLAERVNSWERVKAIEDLGLLEEDLVLKLNTPLDTLTHYLSKKLYYEKNERDLVILRHDVGILWPDNRRESRGINLVLYGDASGQSAMARTVGYPAAIAVKMILDGEIQQRGMVLPFTPDIYRPILNRLRTEGLQSFETSKWL</sequence>
<keyword evidence="9" id="KW-0809">Transit peptide</keyword>
<organism evidence="23 24">
    <name type="scientific">Temnothorax curvispinosus</name>
    <dbReference type="NCBI Taxonomy" id="300111"/>
    <lineage>
        <taxon>Eukaryota</taxon>
        <taxon>Metazoa</taxon>
        <taxon>Ecdysozoa</taxon>
        <taxon>Arthropoda</taxon>
        <taxon>Hexapoda</taxon>
        <taxon>Insecta</taxon>
        <taxon>Pterygota</taxon>
        <taxon>Neoptera</taxon>
        <taxon>Endopterygota</taxon>
        <taxon>Hymenoptera</taxon>
        <taxon>Apocrita</taxon>
        <taxon>Aculeata</taxon>
        <taxon>Formicoidea</taxon>
        <taxon>Formicidae</taxon>
        <taxon>Myrmicinae</taxon>
        <taxon>Temnothorax</taxon>
    </lineage>
</organism>
<comment type="similarity">
    <text evidence="15">In the C-terminal section; belongs to the saccharopine dehydrogenase family.</text>
</comment>
<comment type="function">
    <text evidence="18">Bifunctional enzyme that catalyzes the first two steps in lysine degradation.</text>
</comment>
<dbReference type="Proteomes" id="UP000504618">
    <property type="component" value="Unplaced"/>
</dbReference>
<dbReference type="SUPFAM" id="SSF51735">
    <property type="entry name" value="NAD(P)-binding Rossmann-fold domains"/>
    <property type="match status" value="1"/>
</dbReference>
<keyword evidence="23" id="KW-1185">Reference proteome</keyword>
<gene>
    <name evidence="24" type="primary">LOC112452772</name>
</gene>
<name>A0A6J1PHB0_9HYME</name>
<dbReference type="InterPro" id="IPR007886">
    <property type="entry name" value="AlaDH/PNT_N"/>
</dbReference>
<keyword evidence="14" id="KW-0511">Multifunctional enzyme</keyword>
<dbReference type="GO" id="GO:0047130">
    <property type="term" value="F:saccharopine dehydrogenase (NADP+, L-lysine-forming) activity"/>
    <property type="evidence" value="ECO:0007669"/>
    <property type="project" value="UniProtKB-EC"/>
</dbReference>
<evidence type="ECO:0000256" key="6">
    <source>
        <dbReference type="ARBA" id="ARBA00012846"/>
    </source>
</evidence>
<evidence type="ECO:0000256" key="14">
    <source>
        <dbReference type="ARBA" id="ARBA00023268"/>
    </source>
</evidence>
<evidence type="ECO:0000256" key="20">
    <source>
        <dbReference type="ARBA" id="ARBA00081012"/>
    </source>
</evidence>
<dbReference type="Gene3D" id="1.10.1870.10">
    <property type="entry name" value="Domain 3, Saccharopine reductase"/>
    <property type="match status" value="1"/>
</dbReference>
<evidence type="ECO:0000256" key="12">
    <source>
        <dbReference type="ARBA" id="ARBA00023027"/>
    </source>
</evidence>
<dbReference type="FunFam" id="3.40.50.720:FF:000087">
    <property type="entry name" value="alpha-aminoadipic semialdehyde synthase, mitochondrial"/>
    <property type="match status" value="1"/>
</dbReference>
<dbReference type="GO" id="GO:0033512">
    <property type="term" value="P:L-lysine catabolic process to acetyl-CoA via saccharopine"/>
    <property type="evidence" value="ECO:0007669"/>
    <property type="project" value="UniProtKB-UniPathway"/>
</dbReference>
<keyword evidence="8" id="KW-0521">NADP</keyword>
<comment type="subunit">
    <text evidence="5">Homotetramer.</text>
</comment>
<evidence type="ECO:0000256" key="9">
    <source>
        <dbReference type="ARBA" id="ARBA00022946"/>
    </source>
</evidence>
<keyword evidence="13" id="KW-0496">Mitochondrion</keyword>
<dbReference type="InterPro" id="IPR007698">
    <property type="entry name" value="AlaDH/PNT_NAD(H)-bd"/>
</dbReference>
<dbReference type="SUPFAM" id="SSF55347">
    <property type="entry name" value="Glyceraldehyde-3-phosphate dehydrogenase-like, C-terminal domain"/>
    <property type="match status" value="1"/>
</dbReference>
<dbReference type="InterPro" id="IPR005097">
    <property type="entry name" value="Sacchrp_dh_NADP-bd"/>
</dbReference>
<dbReference type="Pfam" id="PF03435">
    <property type="entry name" value="Sacchrp_dh_NADP"/>
    <property type="match status" value="1"/>
</dbReference>
<evidence type="ECO:0000256" key="15">
    <source>
        <dbReference type="ARBA" id="ARBA00025744"/>
    </source>
</evidence>
<dbReference type="EC" id="1.5.1.9" evidence="7"/>